<keyword evidence="3" id="KW-1185">Reference proteome</keyword>
<dbReference type="SUPFAM" id="SSF56349">
    <property type="entry name" value="DNA breaking-rejoining enzymes"/>
    <property type="match status" value="1"/>
</dbReference>
<evidence type="ECO:0000313" key="3">
    <source>
        <dbReference type="Proteomes" id="UP000463470"/>
    </source>
</evidence>
<sequence length="363" mass="43085">MSDVARLTLLAAIDDFLLKKGVDANGVYINTNQNDGVYYPKIKAFYDYLLEKRNLKDDSWKDLLMEFKPKDIEESMVFYIDESRKHFNPAFWVRKKGTLHNYVTVVTEFFKYLSSIDHKNQKLLYTFDLWEEDDEQFNKIIEKVCEGKDLIEKVETQEPILDEDFRLLCDVCDNDINRLALNEKRLLEDDKYYNKYVRALIIKLLLFTGARYSVLTNITIKDFNVQCNVLKINNYTVHLPNKLCSQLQKYYLVRKNINSDFDNLFVFRNGKLSNGSNQITSPAFVVKFLIRHIGRDDIKGISKYTIIKMIKSNINQEIIQEFTQYKETIYYQCLGYVFKENDFLTKSRYLDSKIRSLDIFDYL</sequence>
<dbReference type="Proteomes" id="UP000463470">
    <property type="component" value="Unassembled WGS sequence"/>
</dbReference>
<dbReference type="EMBL" id="WXEY01000021">
    <property type="protein sequence ID" value="MZP30887.1"/>
    <property type="molecule type" value="Genomic_DNA"/>
</dbReference>
<dbReference type="GO" id="GO:0015074">
    <property type="term" value="P:DNA integration"/>
    <property type="evidence" value="ECO:0007669"/>
    <property type="project" value="InterPro"/>
</dbReference>
<name>A0A845L2S1_9FIRM</name>
<dbReference type="InterPro" id="IPR013762">
    <property type="entry name" value="Integrase-like_cat_sf"/>
</dbReference>
<protein>
    <submittedName>
        <fullName evidence="2">Uncharacterized protein</fullName>
    </submittedName>
</protein>
<accession>A0A845L2S1</accession>
<gene>
    <name evidence="2" type="ORF">GTO91_14300</name>
</gene>
<dbReference type="AlphaFoldDB" id="A0A845L2S1"/>
<dbReference type="OrthoDB" id="2676386at2"/>
<reference evidence="2 3" key="1">
    <citation type="submission" date="2020-01" db="EMBL/GenBank/DDBJ databases">
        <title>Whole-genome sequence of Heliobacterium undosum DSM 13378.</title>
        <authorList>
            <person name="Kyndt J.A."/>
            <person name="Meyer T.E."/>
        </authorList>
    </citation>
    <scope>NUCLEOTIDE SEQUENCE [LARGE SCALE GENOMIC DNA]</scope>
    <source>
        <strain evidence="2 3">DSM 13378</strain>
    </source>
</reference>
<organism evidence="2 3">
    <name type="scientific">Heliomicrobium undosum</name>
    <dbReference type="NCBI Taxonomy" id="121734"/>
    <lineage>
        <taxon>Bacteria</taxon>
        <taxon>Bacillati</taxon>
        <taxon>Bacillota</taxon>
        <taxon>Clostridia</taxon>
        <taxon>Eubacteriales</taxon>
        <taxon>Heliobacteriaceae</taxon>
        <taxon>Heliomicrobium</taxon>
    </lineage>
</organism>
<comment type="caution">
    <text evidence="2">The sequence shown here is derived from an EMBL/GenBank/DDBJ whole genome shotgun (WGS) entry which is preliminary data.</text>
</comment>
<dbReference type="GO" id="GO:0003677">
    <property type="term" value="F:DNA binding"/>
    <property type="evidence" value="ECO:0007669"/>
    <property type="project" value="InterPro"/>
</dbReference>
<dbReference type="Gene3D" id="1.10.443.10">
    <property type="entry name" value="Intergrase catalytic core"/>
    <property type="match status" value="1"/>
</dbReference>
<proteinExistence type="predicted"/>
<keyword evidence="1" id="KW-0233">DNA recombination</keyword>
<dbReference type="InterPro" id="IPR011010">
    <property type="entry name" value="DNA_brk_join_enz"/>
</dbReference>
<evidence type="ECO:0000313" key="2">
    <source>
        <dbReference type="EMBL" id="MZP30887.1"/>
    </source>
</evidence>
<dbReference type="RefSeq" id="WP_161259411.1">
    <property type="nucleotide sequence ID" value="NZ_WXEY01000021.1"/>
</dbReference>
<dbReference type="GO" id="GO:0006310">
    <property type="term" value="P:DNA recombination"/>
    <property type="evidence" value="ECO:0007669"/>
    <property type="project" value="UniProtKB-KW"/>
</dbReference>
<evidence type="ECO:0000256" key="1">
    <source>
        <dbReference type="ARBA" id="ARBA00023172"/>
    </source>
</evidence>
<dbReference type="CDD" id="cd00397">
    <property type="entry name" value="DNA_BRE_C"/>
    <property type="match status" value="1"/>
</dbReference>